<proteinExistence type="predicted"/>
<feature type="region of interest" description="Disordered" evidence="1">
    <location>
        <begin position="227"/>
        <end position="287"/>
    </location>
</feature>
<feature type="region of interest" description="Disordered" evidence="1">
    <location>
        <begin position="475"/>
        <end position="515"/>
    </location>
</feature>
<evidence type="ECO:0000313" key="3">
    <source>
        <dbReference type="Proteomes" id="UP001165082"/>
    </source>
</evidence>
<feature type="region of interest" description="Disordered" evidence="1">
    <location>
        <begin position="370"/>
        <end position="441"/>
    </location>
</feature>
<protein>
    <submittedName>
        <fullName evidence="2">Uncharacterized protein</fullName>
    </submittedName>
</protein>
<keyword evidence="3" id="KW-1185">Reference proteome</keyword>
<feature type="compositionally biased region" description="Pro residues" evidence="1">
    <location>
        <begin position="370"/>
        <end position="380"/>
    </location>
</feature>
<feature type="non-terminal residue" evidence="2">
    <location>
        <position position="1"/>
    </location>
</feature>
<dbReference type="Proteomes" id="UP001165082">
    <property type="component" value="Unassembled WGS sequence"/>
</dbReference>
<dbReference type="Gene3D" id="1.20.1270.60">
    <property type="entry name" value="Arfaptin homology (AH) domain/BAR domain"/>
    <property type="match status" value="1"/>
</dbReference>
<feature type="compositionally biased region" description="Low complexity" evidence="1">
    <location>
        <begin position="493"/>
        <end position="504"/>
    </location>
</feature>
<feature type="region of interest" description="Disordered" evidence="1">
    <location>
        <begin position="310"/>
        <end position="355"/>
    </location>
</feature>
<accession>A0A9W6ZV23</accession>
<sequence>ADGKSPTNPISLALNSIKDALVGLLTTEGGTAQTELQPNTAPFLLDKFSTHCITYLSNYITHVSALRVAFDKIDLLRRENDHYQKKVDELHGKFLKKQQKASGASIPEDGKLVRNRRKLAQALLTYTAASDNLVRAVDLLVDTGWKEVHGIALKIMQFERMYSGPFGSRVVTAARPLEGILEEAGKEHTVRYDPNFIRIDEIFEVVSRSFLEKEGEQGVPVQTTAAAGGERDRAFSAGSERGSEDFVAAGEGKKSKKRWSMFGGGKKKDSAALEGDAGGKVSDSVAGPTTGSTVSIGAVGGAPPVTPVWAGAKSGLAPPTGQPSWAKGGDTSRTTAAAGLKPAAPAPAPTSEEPAFPSASVFQVQAPQVPLPATPAPQAPPGRQSSDFASATTPWADFNSKGGALDGGGSDVAFGNFDNFTSPPPQSSLFQDPASGASAPLQTRASHLAPQGVTSPVVSPPLVETGGFANFSAFGDLSVGDRDSSGSGGPGTAVSAPPVNPNAAGEGGTYLTYPL</sequence>
<dbReference type="OrthoDB" id="203088at2759"/>
<dbReference type="InterPro" id="IPR027267">
    <property type="entry name" value="AH/BAR_dom_sf"/>
</dbReference>
<feature type="compositionally biased region" description="Polar residues" evidence="1">
    <location>
        <begin position="383"/>
        <end position="393"/>
    </location>
</feature>
<comment type="caution">
    <text evidence="2">The sequence shown here is derived from an EMBL/GenBank/DDBJ whole genome shotgun (WGS) entry which is preliminary data.</text>
</comment>
<organism evidence="2 3">
    <name type="scientific">Triparma retinervis</name>
    <dbReference type="NCBI Taxonomy" id="2557542"/>
    <lineage>
        <taxon>Eukaryota</taxon>
        <taxon>Sar</taxon>
        <taxon>Stramenopiles</taxon>
        <taxon>Ochrophyta</taxon>
        <taxon>Bolidophyceae</taxon>
        <taxon>Parmales</taxon>
        <taxon>Triparmaceae</taxon>
        <taxon>Triparma</taxon>
    </lineage>
</organism>
<evidence type="ECO:0000313" key="2">
    <source>
        <dbReference type="EMBL" id="GMH56455.1"/>
    </source>
</evidence>
<reference evidence="2" key="1">
    <citation type="submission" date="2022-07" db="EMBL/GenBank/DDBJ databases">
        <title>Genome analysis of Parmales, a sister group of diatoms, reveals the evolutionary specialization of diatoms from phago-mixotrophs to photoautotrophs.</title>
        <authorList>
            <person name="Ban H."/>
            <person name="Sato S."/>
            <person name="Yoshikawa S."/>
            <person name="Kazumasa Y."/>
            <person name="Nakamura Y."/>
            <person name="Ichinomiya M."/>
            <person name="Saitoh K."/>
            <person name="Sato N."/>
            <person name="Blanc-Mathieu R."/>
            <person name="Endo H."/>
            <person name="Kuwata A."/>
            <person name="Ogata H."/>
        </authorList>
    </citation>
    <scope>NUCLEOTIDE SEQUENCE</scope>
</reference>
<feature type="compositionally biased region" description="Low complexity" evidence="1">
    <location>
        <begin position="334"/>
        <end position="355"/>
    </location>
</feature>
<dbReference type="AlphaFoldDB" id="A0A9W6ZV23"/>
<dbReference type="EMBL" id="BRXZ01002187">
    <property type="protein sequence ID" value="GMH56455.1"/>
    <property type="molecule type" value="Genomic_DNA"/>
</dbReference>
<name>A0A9W6ZV23_9STRA</name>
<gene>
    <name evidence="2" type="ORF">TrRE_jg10585</name>
</gene>
<evidence type="ECO:0000256" key="1">
    <source>
        <dbReference type="SAM" id="MobiDB-lite"/>
    </source>
</evidence>